<dbReference type="InterPro" id="IPR032675">
    <property type="entry name" value="LRR_dom_sf"/>
</dbReference>
<dbReference type="Pfam" id="PF00646">
    <property type="entry name" value="F-box"/>
    <property type="match status" value="1"/>
</dbReference>
<dbReference type="InterPro" id="IPR036047">
    <property type="entry name" value="F-box-like_dom_sf"/>
</dbReference>
<organism evidence="2 3">
    <name type="scientific">Actinidia chinensis var. chinensis</name>
    <name type="common">Chinese soft-hair kiwi</name>
    <dbReference type="NCBI Taxonomy" id="1590841"/>
    <lineage>
        <taxon>Eukaryota</taxon>
        <taxon>Viridiplantae</taxon>
        <taxon>Streptophyta</taxon>
        <taxon>Embryophyta</taxon>
        <taxon>Tracheophyta</taxon>
        <taxon>Spermatophyta</taxon>
        <taxon>Magnoliopsida</taxon>
        <taxon>eudicotyledons</taxon>
        <taxon>Gunneridae</taxon>
        <taxon>Pentapetalae</taxon>
        <taxon>asterids</taxon>
        <taxon>Ericales</taxon>
        <taxon>Actinidiaceae</taxon>
        <taxon>Actinidia</taxon>
    </lineage>
</organism>
<evidence type="ECO:0000313" key="3">
    <source>
        <dbReference type="Proteomes" id="UP000241394"/>
    </source>
</evidence>
<evidence type="ECO:0000259" key="1">
    <source>
        <dbReference type="PROSITE" id="PS50181"/>
    </source>
</evidence>
<comment type="caution">
    <text evidence="2">The sequence shown here is derived from an EMBL/GenBank/DDBJ whole genome shotgun (WGS) entry which is preliminary data.</text>
</comment>
<dbReference type="Gene3D" id="3.80.10.10">
    <property type="entry name" value="Ribonuclease Inhibitor"/>
    <property type="match status" value="1"/>
</dbReference>
<dbReference type="SUPFAM" id="SSF81383">
    <property type="entry name" value="F-box domain"/>
    <property type="match status" value="1"/>
</dbReference>
<reference evidence="2 3" key="1">
    <citation type="submission" date="2017-07" db="EMBL/GenBank/DDBJ databases">
        <title>An improved, manually edited Actinidia chinensis var. chinensis (kiwifruit) genome highlights the challenges associated with draft genomes and gene prediction in plants.</title>
        <authorList>
            <person name="Pilkington S."/>
            <person name="Crowhurst R."/>
            <person name="Hilario E."/>
            <person name="Nardozza S."/>
            <person name="Fraser L."/>
            <person name="Peng Y."/>
            <person name="Gunaseelan K."/>
            <person name="Simpson R."/>
            <person name="Tahir J."/>
            <person name="Deroles S."/>
            <person name="Templeton K."/>
            <person name="Luo Z."/>
            <person name="Davy M."/>
            <person name="Cheng C."/>
            <person name="Mcneilage M."/>
            <person name="Scaglione D."/>
            <person name="Liu Y."/>
            <person name="Zhang Q."/>
            <person name="Datson P."/>
            <person name="De Silva N."/>
            <person name="Gardiner S."/>
            <person name="Bassett H."/>
            <person name="Chagne D."/>
            <person name="Mccallum J."/>
            <person name="Dzierzon H."/>
            <person name="Deng C."/>
            <person name="Wang Y.-Y."/>
            <person name="Barron N."/>
            <person name="Manako K."/>
            <person name="Bowen J."/>
            <person name="Foster T."/>
            <person name="Erridge Z."/>
            <person name="Tiffin H."/>
            <person name="Waite C."/>
            <person name="Davies K."/>
            <person name="Grierson E."/>
            <person name="Laing W."/>
            <person name="Kirk R."/>
            <person name="Chen X."/>
            <person name="Wood M."/>
            <person name="Montefiori M."/>
            <person name="Brummell D."/>
            <person name="Schwinn K."/>
            <person name="Catanach A."/>
            <person name="Fullerton C."/>
            <person name="Li D."/>
            <person name="Meiyalaghan S."/>
            <person name="Nieuwenhuizen N."/>
            <person name="Read N."/>
            <person name="Prakash R."/>
            <person name="Hunter D."/>
            <person name="Zhang H."/>
            <person name="Mckenzie M."/>
            <person name="Knabel M."/>
            <person name="Harris A."/>
            <person name="Allan A."/>
            <person name="Chen A."/>
            <person name="Janssen B."/>
            <person name="Plunkett B."/>
            <person name="Dwamena C."/>
            <person name="Voogd C."/>
            <person name="Leif D."/>
            <person name="Lafferty D."/>
            <person name="Souleyre E."/>
            <person name="Varkonyi-Gasic E."/>
            <person name="Gambi F."/>
            <person name="Hanley J."/>
            <person name="Yao J.-L."/>
            <person name="Cheung J."/>
            <person name="David K."/>
            <person name="Warren B."/>
            <person name="Marsh K."/>
            <person name="Snowden K."/>
            <person name="Lin-Wang K."/>
            <person name="Brian L."/>
            <person name="Martinez-Sanchez M."/>
            <person name="Wang M."/>
            <person name="Ileperuma N."/>
            <person name="Macnee N."/>
            <person name="Campin R."/>
            <person name="Mcatee P."/>
            <person name="Drummond R."/>
            <person name="Espley R."/>
            <person name="Ireland H."/>
            <person name="Wu R."/>
            <person name="Atkinson R."/>
            <person name="Karunairetnam S."/>
            <person name="Bulley S."/>
            <person name="Chunkath S."/>
            <person name="Hanley Z."/>
            <person name="Storey R."/>
            <person name="Thrimawithana A."/>
            <person name="Thomson S."/>
            <person name="David C."/>
            <person name="Testolin R."/>
        </authorList>
    </citation>
    <scope>NUCLEOTIDE SEQUENCE [LARGE SCALE GENOMIC DNA]</scope>
    <source>
        <strain evidence="3">cv. Red5</strain>
        <tissue evidence="2">Young leaf</tissue>
    </source>
</reference>
<dbReference type="STRING" id="1590841.A0A2R6R866"/>
<dbReference type="InterPro" id="IPR055357">
    <property type="entry name" value="LRR_At1g61320_AtMIF1"/>
</dbReference>
<dbReference type="AlphaFoldDB" id="A0A2R6R866"/>
<dbReference type="PANTHER" id="PTHR34145:SF53">
    <property type="entry name" value="LEUCINE-RICH REPEAT DOMAIN SUPERFAMILY"/>
    <property type="match status" value="1"/>
</dbReference>
<feature type="domain" description="F-box" evidence="1">
    <location>
        <begin position="8"/>
        <end position="55"/>
    </location>
</feature>
<dbReference type="PROSITE" id="PS50181">
    <property type="entry name" value="FBOX"/>
    <property type="match status" value="1"/>
</dbReference>
<dbReference type="SUPFAM" id="SSF52047">
    <property type="entry name" value="RNI-like"/>
    <property type="match status" value="1"/>
</dbReference>
<dbReference type="OMA" id="CENANLF"/>
<dbReference type="Gramene" id="PSS23738">
    <property type="protein sequence ID" value="PSS23738"/>
    <property type="gene ID" value="CEY00_Acc08561"/>
</dbReference>
<dbReference type="InterPro" id="IPR053772">
    <property type="entry name" value="At1g61320/At1g61330-like"/>
</dbReference>
<proteinExistence type="predicted"/>
<dbReference type="PANTHER" id="PTHR34145">
    <property type="entry name" value="OS02G0105600 PROTEIN"/>
    <property type="match status" value="1"/>
</dbReference>
<dbReference type="EMBL" id="NKQK01000008">
    <property type="protein sequence ID" value="PSS23738.1"/>
    <property type="molecule type" value="Genomic_DNA"/>
</dbReference>
<dbReference type="InterPro" id="IPR001810">
    <property type="entry name" value="F-box_dom"/>
</dbReference>
<dbReference type="OrthoDB" id="976179at2759"/>
<keyword evidence="3" id="KW-1185">Reference proteome</keyword>
<dbReference type="Pfam" id="PF23622">
    <property type="entry name" value="LRR_At1g61320_AtMIF1"/>
    <property type="match status" value="1"/>
</dbReference>
<accession>A0A2R6R866</accession>
<reference evidence="3" key="2">
    <citation type="journal article" date="2018" name="BMC Genomics">
        <title>A manually annotated Actinidia chinensis var. chinensis (kiwifruit) genome highlights the challenges associated with draft genomes and gene prediction in plants.</title>
        <authorList>
            <person name="Pilkington S.M."/>
            <person name="Crowhurst R."/>
            <person name="Hilario E."/>
            <person name="Nardozza S."/>
            <person name="Fraser L."/>
            <person name="Peng Y."/>
            <person name="Gunaseelan K."/>
            <person name="Simpson R."/>
            <person name="Tahir J."/>
            <person name="Deroles S.C."/>
            <person name="Templeton K."/>
            <person name="Luo Z."/>
            <person name="Davy M."/>
            <person name="Cheng C."/>
            <person name="McNeilage M."/>
            <person name="Scaglione D."/>
            <person name="Liu Y."/>
            <person name="Zhang Q."/>
            <person name="Datson P."/>
            <person name="De Silva N."/>
            <person name="Gardiner S.E."/>
            <person name="Bassett H."/>
            <person name="Chagne D."/>
            <person name="McCallum J."/>
            <person name="Dzierzon H."/>
            <person name="Deng C."/>
            <person name="Wang Y.Y."/>
            <person name="Barron L."/>
            <person name="Manako K."/>
            <person name="Bowen J."/>
            <person name="Foster T.M."/>
            <person name="Erridge Z.A."/>
            <person name="Tiffin H."/>
            <person name="Waite C.N."/>
            <person name="Davies K.M."/>
            <person name="Grierson E.P."/>
            <person name="Laing W.A."/>
            <person name="Kirk R."/>
            <person name="Chen X."/>
            <person name="Wood M."/>
            <person name="Montefiori M."/>
            <person name="Brummell D.A."/>
            <person name="Schwinn K.E."/>
            <person name="Catanach A."/>
            <person name="Fullerton C."/>
            <person name="Li D."/>
            <person name="Meiyalaghan S."/>
            <person name="Nieuwenhuizen N."/>
            <person name="Read N."/>
            <person name="Prakash R."/>
            <person name="Hunter D."/>
            <person name="Zhang H."/>
            <person name="McKenzie M."/>
            <person name="Knabel M."/>
            <person name="Harris A."/>
            <person name="Allan A.C."/>
            <person name="Gleave A."/>
            <person name="Chen A."/>
            <person name="Janssen B.J."/>
            <person name="Plunkett B."/>
            <person name="Ampomah-Dwamena C."/>
            <person name="Voogd C."/>
            <person name="Leif D."/>
            <person name="Lafferty D."/>
            <person name="Souleyre E.J.F."/>
            <person name="Varkonyi-Gasic E."/>
            <person name="Gambi F."/>
            <person name="Hanley J."/>
            <person name="Yao J.L."/>
            <person name="Cheung J."/>
            <person name="David K.M."/>
            <person name="Warren B."/>
            <person name="Marsh K."/>
            <person name="Snowden K.C."/>
            <person name="Lin-Wang K."/>
            <person name="Brian L."/>
            <person name="Martinez-Sanchez M."/>
            <person name="Wang M."/>
            <person name="Ileperuma N."/>
            <person name="Macnee N."/>
            <person name="Campin R."/>
            <person name="McAtee P."/>
            <person name="Drummond R.S.M."/>
            <person name="Espley R.V."/>
            <person name="Ireland H.S."/>
            <person name="Wu R."/>
            <person name="Atkinson R.G."/>
            <person name="Karunairetnam S."/>
            <person name="Bulley S."/>
            <person name="Chunkath S."/>
            <person name="Hanley Z."/>
            <person name="Storey R."/>
            <person name="Thrimawithana A.H."/>
            <person name="Thomson S."/>
            <person name="David C."/>
            <person name="Testolin R."/>
            <person name="Huang H."/>
            <person name="Hellens R.P."/>
            <person name="Schaffer R.J."/>
        </authorList>
    </citation>
    <scope>NUCLEOTIDE SEQUENCE [LARGE SCALE GENOMIC DNA]</scope>
    <source>
        <strain evidence="3">cv. Red5</strain>
    </source>
</reference>
<dbReference type="InParanoid" id="A0A2R6R866"/>
<dbReference type="Proteomes" id="UP000241394">
    <property type="component" value="Chromosome LG8"/>
</dbReference>
<name>A0A2R6R866_ACTCC</name>
<sequence length="446" mass="50918">MEDIESIEPKITKLPSEILLKIISQIPLKEAVRTSILSTSWKSLLAPIQVQFDDFDGEKIMGFLLKPCESTPEILKFSLHVDGRENDLVFHAAKGGEKELYLDFSLNKQKKSNFDLVLESNYSNHRNFNFSSIKTLHLISVNRLTKDLVSTLFFNCQVLGTLKLEKCVGLKNVSVKASTSLTGFEMVDCPNLESITLSAPNLKSFAYIGVLPLIQIKGSLSLVDAVLDLRDGFGNKEFDCEDVMNLLEAFKEIESLRISGWLLEWMCAAGVMFGRLPFKFSKLKELCWFDSLMNQTKRDSLACFLNMTPSLEKLFIKIDKDLTPINCPYFHQHYHEPHLWMDYETVRSNASQLDHLKMVEFKGFTSQEDELVLLDLLLNCATPCTLKSMVVISREEQPWQVSKIPRSQLKHTSYGKRRIVVSAPNKDYFFGLTQENNSAIHLRVCY</sequence>
<evidence type="ECO:0000313" key="2">
    <source>
        <dbReference type="EMBL" id="PSS23738.1"/>
    </source>
</evidence>
<dbReference type="FunCoup" id="A0A2R6R866">
    <property type="interactions" value="152"/>
</dbReference>
<gene>
    <name evidence="2" type="ORF">CEY00_Acc08561</name>
</gene>
<protein>
    <submittedName>
        <fullName evidence="2">F-box protein</fullName>
    </submittedName>
</protein>
<dbReference type="Gene3D" id="1.20.1280.50">
    <property type="match status" value="1"/>
</dbReference>